<reference evidence="13 14" key="1">
    <citation type="submission" date="2017-09" db="EMBL/GenBank/DDBJ databases">
        <title>Depth-based differentiation of microbial function through sediment-hosted aquifers and enrichment of novel symbionts in the deep terrestrial subsurface.</title>
        <authorList>
            <person name="Probst A.J."/>
            <person name="Ladd B."/>
            <person name="Jarett J.K."/>
            <person name="Geller-Mcgrath D.E."/>
            <person name="Sieber C.M."/>
            <person name="Emerson J.B."/>
            <person name="Anantharaman K."/>
            <person name="Thomas B.C."/>
            <person name="Malmstrom R."/>
            <person name="Stieglmeier M."/>
            <person name="Klingl A."/>
            <person name="Woyke T."/>
            <person name="Ryan C.M."/>
            <person name="Banfield J.F."/>
        </authorList>
    </citation>
    <scope>NUCLEOTIDE SEQUENCE [LARGE SCALE GENOMIC DNA]</scope>
    <source>
        <strain evidence="13">CG23_combo_of_CG06-09_8_20_14_all_39_17</strain>
    </source>
</reference>
<evidence type="ECO:0000313" key="14">
    <source>
        <dbReference type="Proteomes" id="UP000229976"/>
    </source>
</evidence>
<dbReference type="PANTHER" id="PTHR42785">
    <property type="entry name" value="DNA TOPOISOMERASE, TYPE IA, CORE"/>
    <property type="match status" value="1"/>
</dbReference>
<evidence type="ECO:0000256" key="5">
    <source>
        <dbReference type="ARBA" id="ARBA00022833"/>
    </source>
</evidence>
<dbReference type="HAMAP" id="MF_00952">
    <property type="entry name" value="Topoisom_1_prok"/>
    <property type="match status" value="1"/>
</dbReference>
<feature type="region of interest" description="Interaction with DNA" evidence="10">
    <location>
        <begin position="169"/>
        <end position="174"/>
    </location>
</feature>
<dbReference type="SUPFAM" id="SSF57783">
    <property type="entry name" value="Zinc beta-ribbon"/>
    <property type="match status" value="1"/>
</dbReference>
<feature type="site" description="Interaction with DNA" evidence="10">
    <location>
        <position position="154"/>
    </location>
</feature>
<organism evidence="13 14">
    <name type="scientific">Candidatus Nealsonbacteria bacterium CG23_combo_of_CG06-09_8_20_14_all_39_17</name>
    <dbReference type="NCBI Taxonomy" id="1974722"/>
    <lineage>
        <taxon>Bacteria</taxon>
        <taxon>Candidatus Nealsoniibacteriota</taxon>
    </lineage>
</organism>
<dbReference type="Gene3D" id="3.40.50.140">
    <property type="match status" value="1"/>
</dbReference>
<evidence type="ECO:0000259" key="12">
    <source>
        <dbReference type="PROSITE" id="PS52039"/>
    </source>
</evidence>
<evidence type="ECO:0000256" key="8">
    <source>
        <dbReference type="ARBA" id="ARBA00023125"/>
    </source>
</evidence>
<dbReference type="EC" id="5.6.2.1" evidence="10"/>
<proteinExistence type="inferred from homology"/>
<dbReference type="PROSITE" id="PS50880">
    <property type="entry name" value="TOPRIM"/>
    <property type="match status" value="1"/>
</dbReference>
<evidence type="ECO:0000256" key="7">
    <source>
        <dbReference type="ARBA" id="ARBA00023029"/>
    </source>
</evidence>
<feature type="site" description="Interaction with DNA" evidence="10">
    <location>
        <position position="161"/>
    </location>
</feature>
<comment type="catalytic activity">
    <reaction evidence="1 10">
        <text>ATP-independent breakage of single-stranded DNA, followed by passage and rejoining.</text>
        <dbReference type="EC" id="5.6.2.1"/>
    </reaction>
</comment>
<gene>
    <name evidence="10" type="primary">topA</name>
    <name evidence="13" type="ORF">COX37_01880</name>
</gene>
<dbReference type="Gene3D" id="2.70.20.10">
    <property type="entry name" value="Topoisomerase I, domain 3"/>
    <property type="match status" value="1"/>
</dbReference>
<accession>A0A2G9YUB8</accession>
<dbReference type="GO" id="GO:0006265">
    <property type="term" value="P:DNA topological change"/>
    <property type="evidence" value="ECO:0007669"/>
    <property type="project" value="UniProtKB-UniRule"/>
</dbReference>
<protein>
    <recommendedName>
        <fullName evidence="10">DNA topoisomerase 1</fullName>
        <ecNumber evidence="10">5.6.2.1</ecNumber>
    </recommendedName>
    <alternativeName>
        <fullName evidence="10">DNA topoisomerase I</fullName>
    </alternativeName>
</protein>
<dbReference type="PANTHER" id="PTHR42785:SF1">
    <property type="entry name" value="DNA TOPOISOMERASE"/>
    <property type="match status" value="1"/>
</dbReference>
<evidence type="ECO:0000256" key="9">
    <source>
        <dbReference type="ARBA" id="ARBA00023235"/>
    </source>
</evidence>
<dbReference type="GO" id="GO:0003917">
    <property type="term" value="F:DNA topoisomerase type I (single strand cut, ATP-independent) activity"/>
    <property type="evidence" value="ECO:0007669"/>
    <property type="project" value="UniProtKB-UniRule"/>
</dbReference>
<keyword evidence="6" id="KW-0460">Magnesium</keyword>
<keyword evidence="3" id="KW-0479">Metal-binding</keyword>
<dbReference type="Pfam" id="PF01396">
    <property type="entry name" value="Zn_ribbon_Top1"/>
    <property type="match status" value="3"/>
</dbReference>
<dbReference type="InterPro" id="IPR023405">
    <property type="entry name" value="Topo_IA_core_domain"/>
</dbReference>
<evidence type="ECO:0000256" key="6">
    <source>
        <dbReference type="ARBA" id="ARBA00022842"/>
    </source>
</evidence>
<dbReference type="Gene3D" id="1.10.460.10">
    <property type="entry name" value="Topoisomerase I, domain 2"/>
    <property type="match status" value="1"/>
</dbReference>
<feature type="active site" description="O-(5'-phospho-DNA)-tyrosine intermediate" evidence="10">
    <location>
        <position position="299"/>
    </location>
</feature>
<keyword evidence="7 10" id="KW-0799">Topoisomerase</keyword>
<dbReference type="SUPFAM" id="SSF56712">
    <property type="entry name" value="Prokaryotic type I DNA topoisomerase"/>
    <property type="match status" value="1"/>
</dbReference>
<feature type="domain" description="Toprim" evidence="11">
    <location>
        <begin position="1"/>
        <end position="116"/>
    </location>
</feature>
<feature type="site" description="Interaction with DNA" evidence="10">
    <location>
        <position position="301"/>
    </location>
</feature>
<feature type="site" description="Interaction with DNA" evidence="10">
    <location>
        <position position="145"/>
    </location>
</feature>
<dbReference type="GO" id="GO:0008270">
    <property type="term" value="F:zinc ion binding"/>
    <property type="evidence" value="ECO:0007669"/>
    <property type="project" value="UniProtKB-KW"/>
</dbReference>
<evidence type="ECO:0000256" key="3">
    <source>
        <dbReference type="ARBA" id="ARBA00022723"/>
    </source>
</evidence>
<evidence type="ECO:0000313" key="13">
    <source>
        <dbReference type="EMBL" id="PIP22836.1"/>
    </source>
</evidence>
<comment type="subunit">
    <text evidence="10">Monomer.</text>
</comment>
<dbReference type="InterPro" id="IPR006171">
    <property type="entry name" value="TOPRIM_dom"/>
</dbReference>
<evidence type="ECO:0000259" key="11">
    <source>
        <dbReference type="PROSITE" id="PS50880"/>
    </source>
</evidence>
<dbReference type="SMART" id="SM00436">
    <property type="entry name" value="TOP1Bc"/>
    <property type="match status" value="1"/>
</dbReference>
<dbReference type="InterPro" id="IPR003602">
    <property type="entry name" value="Topo_IA_DNA-bd_dom"/>
</dbReference>
<evidence type="ECO:0000256" key="1">
    <source>
        <dbReference type="ARBA" id="ARBA00000213"/>
    </source>
</evidence>
<dbReference type="InterPro" id="IPR013825">
    <property type="entry name" value="Topo_IA_cen_sub2"/>
</dbReference>
<dbReference type="Pfam" id="PF01131">
    <property type="entry name" value="Topoisom_bac"/>
    <property type="match status" value="1"/>
</dbReference>
<feature type="site" description="Interaction with DNA" evidence="10">
    <location>
        <position position="146"/>
    </location>
</feature>
<name>A0A2G9YUB8_9BACT</name>
<dbReference type="CDD" id="cd00186">
    <property type="entry name" value="TOP1Ac"/>
    <property type="match status" value="1"/>
</dbReference>
<feature type="site" description="Interaction with DNA" evidence="10">
    <location>
        <position position="31"/>
    </location>
</feature>
<dbReference type="InterPro" id="IPR013824">
    <property type="entry name" value="Topo_IA_cen_sub1"/>
</dbReference>
<keyword evidence="5" id="KW-0862">Zinc</keyword>
<dbReference type="GO" id="GO:0003677">
    <property type="term" value="F:DNA binding"/>
    <property type="evidence" value="ECO:0007669"/>
    <property type="project" value="UniProtKB-KW"/>
</dbReference>
<dbReference type="CDD" id="cd03363">
    <property type="entry name" value="TOPRIM_TopoIA_TopoI"/>
    <property type="match status" value="1"/>
</dbReference>
<dbReference type="InterPro" id="IPR005733">
    <property type="entry name" value="TopoI_bac-type"/>
</dbReference>
<dbReference type="Proteomes" id="UP000229976">
    <property type="component" value="Unassembled WGS sequence"/>
</dbReference>
<dbReference type="InterPro" id="IPR013826">
    <property type="entry name" value="Topo_IA_cen_sub3"/>
</dbReference>
<evidence type="ECO:0000256" key="2">
    <source>
        <dbReference type="ARBA" id="ARBA00009446"/>
    </source>
</evidence>
<dbReference type="Gene3D" id="1.10.290.10">
    <property type="entry name" value="Topoisomerase I, domain 4"/>
    <property type="match status" value="1"/>
</dbReference>
<dbReference type="SMART" id="SM00493">
    <property type="entry name" value="TOPRIM"/>
    <property type="match status" value="1"/>
</dbReference>
<sequence length="697" mass="80186">MKLIIVESPTKARSIQKFLGSDYKILSSFGHIRDLPKSKLGLDVEKDFKPDYVIPTKARKTVNLLKKEAEKAELVILAADPDREGEAIAWHIAQTLGLSECKNKNEKCKRYERITFHEITESAIKEALKKPGTIDLNLVDAQQARRILDRLVGYKLSPFLWKKVARGLSAGRVQSTAVRLVIDKEREIGKFIPQEYWSIVASLLKIPNSEFEAILIKKGEETIEKLGIKNKEEGDKILQELEGDEYGVEKITKKETLKNPFPPFTTSSLQQEAWRKFHFSAKQTMRTAQSLYEKGLITYHRTDSLNLSEASLFAAKDFILKNYGEKYWVGFLKKYKTKGNAQEAHEAIRPTKPDFIPRTSDKQSAFEDAHQERLYEMIWQRFIASQMASAIFYQTSIDIKTRKSEYTFRANGQILKFDGFLKVYPTKFEENILPEMEEKEVLDLKKISALQHFTQPPARYSEASLIKAMEENGIGRPSTYAPTLSTIQARNYVEKNEQKRFQPTEIGFVVNDLLVKHFPEIVDINFTAEMEKKLDQIADNKEEWVPTIRNFYDPFAKNLKNKYEEISDKKTVEETTDRKCPKCGSKITIKLGRFGKFYACSNFPTCKFTESLAKDDFKVKCPKCENGNVTAKRTRKGKIFYGCNNYPKCDFALWDKPTGEKCPQCQSLLIETKGKKIKCSNKTCDYKVEVEKQIKIG</sequence>
<dbReference type="InterPro" id="IPR000380">
    <property type="entry name" value="Topo_IA"/>
</dbReference>
<dbReference type="Gene3D" id="3.30.65.10">
    <property type="entry name" value="Bacterial Topoisomerase I, domain 1"/>
    <property type="match status" value="2"/>
</dbReference>
<dbReference type="PRINTS" id="PR00417">
    <property type="entry name" value="PRTPISMRASEI"/>
</dbReference>
<dbReference type="InterPro" id="IPR034149">
    <property type="entry name" value="TOPRIM_TopoI"/>
</dbReference>
<dbReference type="PROSITE" id="PS52039">
    <property type="entry name" value="TOPO_IA_2"/>
    <property type="match status" value="1"/>
</dbReference>
<dbReference type="NCBIfam" id="TIGR01051">
    <property type="entry name" value="topA_bact"/>
    <property type="match status" value="1"/>
</dbReference>
<keyword evidence="9 10" id="KW-0413">Isomerase</keyword>
<dbReference type="InterPro" id="IPR003601">
    <property type="entry name" value="Topo_IA_2"/>
</dbReference>
<feature type="domain" description="Topo IA-type catalytic" evidence="12">
    <location>
        <begin position="135"/>
        <end position="559"/>
    </location>
</feature>
<dbReference type="Pfam" id="PF01751">
    <property type="entry name" value="Toprim"/>
    <property type="match status" value="1"/>
</dbReference>
<comment type="function">
    <text evidence="10">Releases the supercoiling and torsional tension of DNA, which is introduced during the DNA replication and transcription, by transiently cleaving and rejoining one strand of the DNA duplex. Introduces a single-strand break via transesterification at a target site in duplex DNA. The scissile phosphodiester is attacked by the catalytic tyrosine of the enzyme, resulting in the formation of a DNA-(5'-phosphotyrosyl)-enzyme intermediate and the expulsion of a 3'-OH DNA strand. The free DNA strand then undergoes passage around the unbroken strand, thus removing DNA supercoils. Finally, in the religation step, the DNA 3'-OH attacks the covalent intermediate to expel the active-site tyrosine and restore the DNA phosphodiester backbone.</text>
</comment>
<dbReference type="InterPro" id="IPR023406">
    <property type="entry name" value="Topo_IA_AS"/>
</dbReference>
<keyword evidence="8 10" id="KW-0238">DNA-binding</keyword>
<dbReference type="InterPro" id="IPR013497">
    <property type="entry name" value="Topo_IA_cen"/>
</dbReference>
<comment type="similarity">
    <text evidence="2 10">Belongs to the type IA topoisomerase family.</text>
</comment>
<dbReference type="GO" id="GO:0005694">
    <property type="term" value="C:chromosome"/>
    <property type="evidence" value="ECO:0007669"/>
    <property type="project" value="InterPro"/>
</dbReference>
<comment type="caution">
    <text evidence="13">The sequence shown here is derived from an EMBL/GenBank/DDBJ whole genome shotgun (WGS) entry which is preliminary data.</text>
</comment>
<dbReference type="PROSITE" id="PS00396">
    <property type="entry name" value="TOPO_IA_1"/>
    <property type="match status" value="1"/>
</dbReference>
<evidence type="ECO:0000256" key="10">
    <source>
        <dbReference type="HAMAP-Rule" id="MF_00952"/>
    </source>
</evidence>
<dbReference type="EMBL" id="PCRO01000024">
    <property type="protein sequence ID" value="PIP22836.1"/>
    <property type="molecule type" value="Genomic_DNA"/>
</dbReference>
<keyword evidence="4" id="KW-0863">Zinc-finger</keyword>
<feature type="site" description="Interaction with DNA" evidence="10">
    <location>
        <position position="490"/>
    </location>
</feature>
<dbReference type="InterPro" id="IPR028612">
    <property type="entry name" value="Topoisom_1_IA"/>
</dbReference>
<dbReference type="AlphaFoldDB" id="A0A2G9YUB8"/>
<evidence type="ECO:0000256" key="4">
    <source>
        <dbReference type="ARBA" id="ARBA00022771"/>
    </source>
</evidence>
<dbReference type="SMART" id="SM00437">
    <property type="entry name" value="TOP1Ac"/>
    <property type="match status" value="1"/>
</dbReference>
<dbReference type="InterPro" id="IPR013498">
    <property type="entry name" value="Topo_IA_Znf"/>
</dbReference>
<feature type="site" description="Interaction with DNA" evidence="10">
    <location>
        <position position="149"/>
    </location>
</feature>